<evidence type="ECO:0000256" key="1">
    <source>
        <dbReference type="SAM" id="SignalP"/>
    </source>
</evidence>
<reference evidence="4" key="3">
    <citation type="journal article" date="2018" name="Biotechnol. Bioeng.">
        <title>A reference genome of the Chinese hamster based on a hybrid assembly strategy.</title>
        <authorList>
            <person name="Rupp O."/>
            <person name="MacDonald M.L."/>
            <person name="Li S."/>
            <person name="Dhiman H."/>
            <person name="Polson S."/>
            <person name="Griep S."/>
            <person name="Heffner K."/>
            <person name="Hernandez I."/>
            <person name="Brinkrolf K."/>
            <person name="Jadhav V."/>
            <person name="Samoudi M."/>
            <person name="Hao H."/>
            <person name="Kingham B."/>
            <person name="Goesmann A."/>
            <person name="Betenbaugh M.J."/>
            <person name="Lewis N.E."/>
            <person name="Borth N."/>
            <person name="Lee K.H."/>
        </authorList>
    </citation>
    <scope>NUCLEOTIDE SEQUENCE [LARGE SCALE GENOMIC DNA]</scope>
    <source>
        <strain evidence="4">17A/GY</strain>
    </source>
</reference>
<proteinExistence type="predicted"/>
<keyword evidence="4" id="KW-1185">Reference proteome</keyword>
<dbReference type="PANTHER" id="PTHR37870:SF1">
    <property type="entry name" value="CHROMOSOME 2 C1ORF54 HOMOLOG"/>
    <property type="match status" value="1"/>
</dbReference>
<gene>
    <name evidence="5" type="primary">CUNH1orf54</name>
    <name evidence="2" type="ORF">H671_1g2057</name>
</gene>
<feature type="signal peptide" evidence="1">
    <location>
        <begin position="1"/>
        <end position="16"/>
    </location>
</feature>
<dbReference type="PANTHER" id="PTHR37870">
    <property type="entry name" value="CHROMOSOME 1 OPEN READING FRAME 54"/>
    <property type="match status" value="1"/>
</dbReference>
<dbReference type="GeneID" id="100761253"/>
<reference evidence="3" key="1">
    <citation type="journal article" date="2013" name="Nat. Biotechnol.">
        <title>Chinese hamster genome sequenced from sorted chromosomes.</title>
        <authorList>
            <person name="Brinkrolf K."/>
            <person name="Rupp O."/>
            <person name="Laux H."/>
            <person name="Kollin F."/>
            <person name="Ernst W."/>
            <person name="Linke B."/>
            <person name="Kofler R."/>
            <person name="Romand S."/>
            <person name="Hesse F."/>
            <person name="Budach W.E."/>
            <person name="Galosy S."/>
            <person name="Muller D."/>
            <person name="Noll T."/>
            <person name="Wienberg J."/>
            <person name="Jostock T."/>
            <person name="Leonard M."/>
            <person name="Grillari J."/>
            <person name="Tauch A."/>
            <person name="Goesmann A."/>
            <person name="Helk B."/>
            <person name="Mott J.E."/>
            <person name="Puhler A."/>
            <person name="Borth N."/>
        </authorList>
    </citation>
    <scope>NUCLEOTIDE SEQUENCE [LARGE SCALE GENOMIC DNA]</scope>
    <source>
        <strain evidence="3">17A/GY</strain>
    </source>
</reference>
<dbReference type="Proteomes" id="UP000030759">
    <property type="component" value="Unassembled WGS sequence"/>
</dbReference>
<reference evidence="5" key="5">
    <citation type="submission" date="2025-04" db="UniProtKB">
        <authorList>
            <consortium name="RefSeq"/>
        </authorList>
    </citation>
    <scope>IDENTIFICATION</scope>
    <source>
        <strain evidence="5">17A/GY</strain>
        <tissue evidence="5">Liver</tissue>
    </source>
</reference>
<feature type="chain" id="PRO_5044539281" evidence="1">
    <location>
        <begin position="17"/>
        <end position="133"/>
    </location>
</feature>
<organism evidence="2 3">
    <name type="scientific">Cricetulus griseus</name>
    <name type="common">Chinese hamster</name>
    <name type="synonym">Cricetulus barabensis griseus</name>
    <dbReference type="NCBI Taxonomy" id="10029"/>
    <lineage>
        <taxon>Eukaryota</taxon>
        <taxon>Metazoa</taxon>
        <taxon>Chordata</taxon>
        <taxon>Craniata</taxon>
        <taxon>Vertebrata</taxon>
        <taxon>Euteleostomi</taxon>
        <taxon>Mammalia</taxon>
        <taxon>Eutheria</taxon>
        <taxon>Euarchontoglires</taxon>
        <taxon>Glires</taxon>
        <taxon>Rodentia</taxon>
        <taxon>Myomorpha</taxon>
        <taxon>Muroidea</taxon>
        <taxon>Cricetidae</taxon>
        <taxon>Cricetinae</taxon>
        <taxon>Cricetulus</taxon>
    </lineage>
</organism>
<dbReference type="OrthoDB" id="9834409at2759"/>
<dbReference type="RefSeq" id="XP_035303951.1">
    <property type="nucleotide sequence ID" value="XM_035448060.1"/>
</dbReference>
<evidence type="ECO:0000313" key="3">
    <source>
        <dbReference type="Proteomes" id="UP000030759"/>
    </source>
</evidence>
<keyword evidence="1" id="KW-0732">Signal</keyword>
<dbReference type="CTD" id="101103855"/>
<dbReference type="KEGG" id="cge:100761253"/>
<dbReference type="AlphaFoldDB" id="A0A061IQN7"/>
<name>A0A061IQN7_CRIGR</name>
<dbReference type="Proteomes" id="UP001108280">
    <property type="component" value="Chromosome 1"/>
</dbReference>
<evidence type="ECO:0000313" key="4">
    <source>
        <dbReference type="Proteomes" id="UP001108280"/>
    </source>
</evidence>
<sequence>MDVLFIALLVVPLILGQEYEEEEELEEDDYYQVAYYYYTVTTNYDEFSANFTVDYSMFESEDRLNRLEKEVTTEAVETTISLHTELVDHQNPVTTRPVTTEPSPDQNDAMSSLQSSVSCLLLWTLLQGGMHFM</sequence>
<evidence type="ECO:0000313" key="5">
    <source>
        <dbReference type="RefSeq" id="XP_035307605.1"/>
    </source>
</evidence>
<dbReference type="Pfam" id="PF15465">
    <property type="entry name" value="DUF4634"/>
    <property type="match status" value="1"/>
</dbReference>
<dbReference type="RefSeq" id="XP_035307605.1">
    <property type="nucleotide sequence ID" value="XM_035451714.1"/>
</dbReference>
<reference evidence="2" key="2">
    <citation type="submission" date="2013-03" db="EMBL/GenBank/DDBJ databases">
        <title>Chinese hamster genome sequenced from sorted chromosomes.</title>
        <authorList>
            <person name="Brinkrolf K."/>
            <person name="Rupp O."/>
            <person name="Laux H."/>
            <person name="Kollin F."/>
            <person name="Ernst W."/>
            <person name="Linke B."/>
            <person name="Kofler R."/>
            <person name="Romand S."/>
            <person name="Hesse F."/>
            <person name="Budach W.E."/>
            <person name="Galosy S."/>
            <person name="Muller D."/>
            <person name="Noll T."/>
            <person name="Wienberg J."/>
            <person name="Jostock T."/>
            <person name="Leonard M."/>
            <person name="Grillari J."/>
            <person name="Tauch A."/>
            <person name="Goesmann A."/>
            <person name="Helk B."/>
            <person name="Mott J.E."/>
            <person name="Puehler A."/>
            <person name="Borth N."/>
        </authorList>
    </citation>
    <scope>NUCLEOTIDE SEQUENCE</scope>
    <source>
        <strain evidence="2">17A/GY</strain>
    </source>
</reference>
<dbReference type="EMBL" id="KE664527">
    <property type="protein sequence ID" value="ERE89886.1"/>
    <property type="molecule type" value="Genomic_DNA"/>
</dbReference>
<protein>
    <submittedName>
        <fullName evidence="5">Uncharacterized protein C1orf54 homolog</fullName>
    </submittedName>
</protein>
<reference evidence="4" key="4">
    <citation type="journal article" date="2020" name="Biotechnol. Bioeng.">
        <title>Chromosome-scale scaffolds for the Chinese hamster reference genome assembly to facilitate the study of the CHO epigenome.</title>
        <authorList>
            <person name="Hilliard W."/>
            <person name="MacDonald M."/>
            <person name="Lee K.H."/>
        </authorList>
    </citation>
    <scope>NUCLEOTIDE SEQUENCE [LARGE SCALE GENOMIC DNA]</scope>
    <source>
        <strain evidence="4">17A/GY</strain>
    </source>
</reference>
<evidence type="ECO:0000313" key="2">
    <source>
        <dbReference type="EMBL" id="ERE89886.1"/>
    </source>
</evidence>
<dbReference type="InterPro" id="IPR027957">
    <property type="entry name" value="DUF4634"/>
</dbReference>
<accession>A0A061IQN7</accession>